<protein>
    <submittedName>
        <fullName evidence="1">Uncharacterized protein</fullName>
    </submittedName>
</protein>
<sequence>MRECGDLRVRREEAQHWRNRFIQQIFLSLLRKNIEEKINVIIGAIQSVTVGSHNGQEGAGGEVRGCEDRFEDLLAELLKAHNLRVVFSDPPLPL</sequence>
<name>A0A4C1WJN6_EUMVA</name>
<proteinExistence type="predicted"/>
<organism evidence="1 2">
    <name type="scientific">Eumeta variegata</name>
    <name type="common">Bagworm moth</name>
    <name type="synonym">Eumeta japonica</name>
    <dbReference type="NCBI Taxonomy" id="151549"/>
    <lineage>
        <taxon>Eukaryota</taxon>
        <taxon>Metazoa</taxon>
        <taxon>Ecdysozoa</taxon>
        <taxon>Arthropoda</taxon>
        <taxon>Hexapoda</taxon>
        <taxon>Insecta</taxon>
        <taxon>Pterygota</taxon>
        <taxon>Neoptera</taxon>
        <taxon>Endopterygota</taxon>
        <taxon>Lepidoptera</taxon>
        <taxon>Glossata</taxon>
        <taxon>Ditrysia</taxon>
        <taxon>Tineoidea</taxon>
        <taxon>Psychidae</taxon>
        <taxon>Oiketicinae</taxon>
        <taxon>Eumeta</taxon>
    </lineage>
</organism>
<evidence type="ECO:0000313" key="1">
    <source>
        <dbReference type="EMBL" id="GBP51233.1"/>
    </source>
</evidence>
<keyword evidence="2" id="KW-1185">Reference proteome</keyword>
<dbReference type="EMBL" id="BGZK01000577">
    <property type="protein sequence ID" value="GBP51233.1"/>
    <property type="molecule type" value="Genomic_DNA"/>
</dbReference>
<gene>
    <name evidence="1" type="ORF">EVAR_85446_1</name>
</gene>
<comment type="caution">
    <text evidence="1">The sequence shown here is derived from an EMBL/GenBank/DDBJ whole genome shotgun (WGS) entry which is preliminary data.</text>
</comment>
<dbReference type="AlphaFoldDB" id="A0A4C1WJN6"/>
<dbReference type="Proteomes" id="UP000299102">
    <property type="component" value="Unassembled WGS sequence"/>
</dbReference>
<reference evidence="1 2" key="1">
    <citation type="journal article" date="2019" name="Commun. Biol.">
        <title>The bagworm genome reveals a unique fibroin gene that provides high tensile strength.</title>
        <authorList>
            <person name="Kono N."/>
            <person name="Nakamura H."/>
            <person name="Ohtoshi R."/>
            <person name="Tomita M."/>
            <person name="Numata K."/>
            <person name="Arakawa K."/>
        </authorList>
    </citation>
    <scope>NUCLEOTIDE SEQUENCE [LARGE SCALE GENOMIC DNA]</scope>
</reference>
<evidence type="ECO:0000313" key="2">
    <source>
        <dbReference type="Proteomes" id="UP000299102"/>
    </source>
</evidence>
<accession>A0A4C1WJN6</accession>